<name>A0A371G3N8_MUCPR</name>
<evidence type="ECO:0000256" key="1">
    <source>
        <dbReference type="SAM" id="MobiDB-lite"/>
    </source>
</evidence>
<comment type="caution">
    <text evidence="2">The sequence shown here is derived from an EMBL/GenBank/DDBJ whole genome shotgun (WGS) entry which is preliminary data.</text>
</comment>
<evidence type="ECO:0000313" key="3">
    <source>
        <dbReference type="Proteomes" id="UP000257109"/>
    </source>
</evidence>
<accession>A0A371G3N8</accession>
<feature type="region of interest" description="Disordered" evidence="1">
    <location>
        <begin position="22"/>
        <end position="55"/>
    </location>
</feature>
<proteinExistence type="predicted"/>
<feature type="non-terminal residue" evidence="2">
    <location>
        <position position="1"/>
    </location>
</feature>
<dbReference type="AlphaFoldDB" id="A0A371G3N8"/>
<dbReference type="EMBL" id="QJKJ01006858">
    <property type="protein sequence ID" value="RDX85180.1"/>
    <property type="molecule type" value="Genomic_DNA"/>
</dbReference>
<protein>
    <submittedName>
        <fullName evidence="2">Uncharacterized protein</fullName>
    </submittedName>
</protein>
<evidence type="ECO:0000313" key="2">
    <source>
        <dbReference type="EMBL" id="RDX85180.1"/>
    </source>
</evidence>
<sequence>MSLLEAEIVRSKLHNEHLERQRITSRDLHTEAKGKSREVFGSGKPRRKENARNSRGSHILEGSICQVGMVCQQAIMDISRSLFAVEGMVYPLNTPVEIMQFLELCNSLKAKLSASQHWYATCSKSKVMENKVEALE</sequence>
<feature type="compositionally biased region" description="Basic and acidic residues" evidence="1">
    <location>
        <begin position="22"/>
        <end position="38"/>
    </location>
</feature>
<keyword evidence="3" id="KW-1185">Reference proteome</keyword>
<gene>
    <name evidence="2" type="ORF">CR513_33676</name>
</gene>
<organism evidence="2 3">
    <name type="scientific">Mucuna pruriens</name>
    <name type="common">Velvet bean</name>
    <name type="synonym">Dolichos pruriens</name>
    <dbReference type="NCBI Taxonomy" id="157652"/>
    <lineage>
        <taxon>Eukaryota</taxon>
        <taxon>Viridiplantae</taxon>
        <taxon>Streptophyta</taxon>
        <taxon>Embryophyta</taxon>
        <taxon>Tracheophyta</taxon>
        <taxon>Spermatophyta</taxon>
        <taxon>Magnoliopsida</taxon>
        <taxon>eudicotyledons</taxon>
        <taxon>Gunneridae</taxon>
        <taxon>Pentapetalae</taxon>
        <taxon>rosids</taxon>
        <taxon>fabids</taxon>
        <taxon>Fabales</taxon>
        <taxon>Fabaceae</taxon>
        <taxon>Papilionoideae</taxon>
        <taxon>50 kb inversion clade</taxon>
        <taxon>NPAAA clade</taxon>
        <taxon>indigoferoid/millettioid clade</taxon>
        <taxon>Phaseoleae</taxon>
        <taxon>Mucuna</taxon>
    </lineage>
</organism>
<dbReference type="Proteomes" id="UP000257109">
    <property type="component" value="Unassembled WGS sequence"/>
</dbReference>
<dbReference type="OrthoDB" id="1459749at2759"/>
<reference evidence="2" key="1">
    <citation type="submission" date="2018-05" db="EMBL/GenBank/DDBJ databases">
        <title>Draft genome of Mucuna pruriens seed.</title>
        <authorList>
            <person name="Nnadi N.E."/>
            <person name="Vos R."/>
            <person name="Hasami M.H."/>
            <person name="Devisetty U.K."/>
            <person name="Aguiy J.C."/>
        </authorList>
    </citation>
    <scope>NUCLEOTIDE SEQUENCE [LARGE SCALE GENOMIC DNA]</scope>
    <source>
        <strain evidence="2">JCA_2017</strain>
    </source>
</reference>